<accession>A0ABQ5EXJ5</accession>
<feature type="compositionally biased region" description="Basic and acidic residues" evidence="1">
    <location>
        <begin position="95"/>
        <end position="111"/>
    </location>
</feature>
<evidence type="ECO:0000256" key="1">
    <source>
        <dbReference type="SAM" id="MobiDB-lite"/>
    </source>
</evidence>
<evidence type="ECO:0000313" key="2">
    <source>
        <dbReference type="EMBL" id="GJT55684.1"/>
    </source>
</evidence>
<comment type="caution">
    <text evidence="2">The sequence shown here is derived from an EMBL/GenBank/DDBJ whole genome shotgun (WGS) entry which is preliminary data.</text>
</comment>
<protein>
    <submittedName>
        <fullName evidence="2">Uncharacterized protein</fullName>
    </submittedName>
</protein>
<gene>
    <name evidence="2" type="ORF">Tco_0990738</name>
</gene>
<dbReference type="Proteomes" id="UP001151760">
    <property type="component" value="Unassembled WGS sequence"/>
</dbReference>
<feature type="compositionally biased region" description="Basic and acidic residues" evidence="1">
    <location>
        <begin position="46"/>
        <end position="85"/>
    </location>
</feature>
<name>A0ABQ5EXJ5_9ASTR</name>
<sequence>MIRYLMNQGGYKLRQFKRMTYDDIRPIFEKVWDQIQSFVPMGSEIKIKGTDQKDEKKEDNKSAIGSRIEKEPVDEKKDVGKSTTERRRKTLARKRTSEKSSDESAKKQKLEDDAEKEELQLYLNIISEDKPINIESLSTRYLIVDWQTQILGNLNEKDIVVYQIKRADRSTKHYKVFGKMLYDFDRQDMLTLYRLVMERF</sequence>
<feature type="region of interest" description="Disordered" evidence="1">
    <location>
        <begin position="46"/>
        <end position="111"/>
    </location>
</feature>
<dbReference type="EMBL" id="BQNB010016779">
    <property type="protein sequence ID" value="GJT55684.1"/>
    <property type="molecule type" value="Genomic_DNA"/>
</dbReference>
<reference evidence="2" key="2">
    <citation type="submission" date="2022-01" db="EMBL/GenBank/DDBJ databases">
        <authorList>
            <person name="Yamashiro T."/>
            <person name="Shiraishi A."/>
            <person name="Satake H."/>
            <person name="Nakayama K."/>
        </authorList>
    </citation>
    <scope>NUCLEOTIDE SEQUENCE</scope>
</reference>
<reference evidence="2" key="1">
    <citation type="journal article" date="2022" name="Int. J. Mol. Sci.">
        <title>Draft Genome of Tanacetum Coccineum: Genomic Comparison of Closely Related Tanacetum-Family Plants.</title>
        <authorList>
            <person name="Yamashiro T."/>
            <person name="Shiraishi A."/>
            <person name="Nakayama K."/>
            <person name="Satake H."/>
        </authorList>
    </citation>
    <scope>NUCLEOTIDE SEQUENCE</scope>
</reference>
<organism evidence="2 3">
    <name type="scientific">Tanacetum coccineum</name>
    <dbReference type="NCBI Taxonomy" id="301880"/>
    <lineage>
        <taxon>Eukaryota</taxon>
        <taxon>Viridiplantae</taxon>
        <taxon>Streptophyta</taxon>
        <taxon>Embryophyta</taxon>
        <taxon>Tracheophyta</taxon>
        <taxon>Spermatophyta</taxon>
        <taxon>Magnoliopsida</taxon>
        <taxon>eudicotyledons</taxon>
        <taxon>Gunneridae</taxon>
        <taxon>Pentapetalae</taxon>
        <taxon>asterids</taxon>
        <taxon>campanulids</taxon>
        <taxon>Asterales</taxon>
        <taxon>Asteraceae</taxon>
        <taxon>Asteroideae</taxon>
        <taxon>Anthemideae</taxon>
        <taxon>Anthemidinae</taxon>
        <taxon>Tanacetum</taxon>
    </lineage>
</organism>
<keyword evidence="3" id="KW-1185">Reference proteome</keyword>
<proteinExistence type="predicted"/>
<evidence type="ECO:0000313" key="3">
    <source>
        <dbReference type="Proteomes" id="UP001151760"/>
    </source>
</evidence>